<keyword evidence="3 5" id="KW-0067">ATP-binding</keyword>
<dbReference type="PANTHER" id="PTHR42734">
    <property type="entry name" value="METAL TRANSPORT SYSTEM ATP-BINDING PROTEIN TM_0124-RELATED"/>
    <property type="match status" value="1"/>
</dbReference>
<dbReference type="GO" id="GO:0005524">
    <property type="term" value="F:ATP binding"/>
    <property type="evidence" value="ECO:0007669"/>
    <property type="project" value="UniProtKB-KW"/>
</dbReference>
<reference evidence="5" key="1">
    <citation type="journal article" date="2020" name="mSystems">
        <title>Genome- and Community-Level Interaction Insights into Carbon Utilization and Element Cycling Functions of Hydrothermarchaeota in Hydrothermal Sediment.</title>
        <authorList>
            <person name="Zhou Z."/>
            <person name="Liu Y."/>
            <person name="Xu W."/>
            <person name="Pan J."/>
            <person name="Luo Z.H."/>
            <person name="Li M."/>
        </authorList>
    </citation>
    <scope>NUCLEOTIDE SEQUENCE [LARGE SCALE GENOMIC DNA]</scope>
    <source>
        <strain evidence="5">SpSt-1259</strain>
    </source>
</reference>
<dbReference type="GO" id="GO:0016887">
    <property type="term" value="F:ATP hydrolysis activity"/>
    <property type="evidence" value="ECO:0007669"/>
    <property type="project" value="InterPro"/>
</dbReference>
<dbReference type="AlphaFoldDB" id="A0A7C2UWC2"/>
<sequence>MGGAELKIDEVNFVYSETGFSLKKISLSLRGGEIVSLLGPNGSGKTTLTKIALGVLKPTPPRVSIDGKNLFEMSDRDRAKTIAWVPQEVMRNVPLKVRDYVLLGRTPHISPISTPSVDDEKIALNALKRFGLERYAERYFSQLSGGERRMVSIARAYAQETPFIVLDEPTAYLDFRNKSIVLKVMKELVKEGKGILFTTHDPNEAIEIADYAFMMSKGEIVAQGPPQIILNKEIIERVYGIQVRIIRTDGRSFIAPSLY</sequence>
<dbReference type="CDD" id="cd03214">
    <property type="entry name" value="ABC_Iron-Siderophores_B12_Hemin"/>
    <property type="match status" value="1"/>
</dbReference>
<dbReference type="InterPro" id="IPR027417">
    <property type="entry name" value="P-loop_NTPase"/>
</dbReference>
<dbReference type="SMART" id="SM00382">
    <property type="entry name" value="AAA"/>
    <property type="match status" value="1"/>
</dbReference>
<feature type="domain" description="ABC transporter" evidence="4">
    <location>
        <begin position="6"/>
        <end position="242"/>
    </location>
</feature>
<keyword evidence="1" id="KW-0813">Transport</keyword>
<dbReference type="EMBL" id="DSFE01000070">
    <property type="protein sequence ID" value="HEU97844.1"/>
    <property type="molecule type" value="Genomic_DNA"/>
</dbReference>
<dbReference type="FunFam" id="3.40.50.300:FF:000134">
    <property type="entry name" value="Iron-enterobactin ABC transporter ATP-binding protein"/>
    <property type="match status" value="1"/>
</dbReference>
<name>A0A7C2UWC2_9CREN</name>
<evidence type="ECO:0000259" key="4">
    <source>
        <dbReference type="PROSITE" id="PS50893"/>
    </source>
</evidence>
<evidence type="ECO:0000313" key="5">
    <source>
        <dbReference type="EMBL" id="HEU97844.1"/>
    </source>
</evidence>
<organism evidence="5">
    <name type="scientific">Fervidicoccus fontis</name>
    <dbReference type="NCBI Taxonomy" id="683846"/>
    <lineage>
        <taxon>Archaea</taxon>
        <taxon>Thermoproteota</taxon>
        <taxon>Thermoprotei</taxon>
        <taxon>Fervidicoccales</taxon>
        <taxon>Fervidicoccaceae</taxon>
        <taxon>Fervidicoccus</taxon>
    </lineage>
</organism>
<dbReference type="PROSITE" id="PS00211">
    <property type="entry name" value="ABC_TRANSPORTER_1"/>
    <property type="match status" value="1"/>
</dbReference>
<accession>A0A7C2UWC2</accession>
<dbReference type="PANTHER" id="PTHR42734:SF19">
    <property type="entry name" value="IRON COMPOUNDS ABC TRANSPORTER, ATP-BINDING PROTEIN"/>
    <property type="match status" value="1"/>
</dbReference>
<dbReference type="InterPro" id="IPR050153">
    <property type="entry name" value="Metal_Ion_Import_ABC"/>
</dbReference>
<dbReference type="SUPFAM" id="SSF52540">
    <property type="entry name" value="P-loop containing nucleoside triphosphate hydrolases"/>
    <property type="match status" value="1"/>
</dbReference>
<evidence type="ECO:0000256" key="3">
    <source>
        <dbReference type="ARBA" id="ARBA00022840"/>
    </source>
</evidence>
<evidence type="ECO:0000256" key="2">
    <source>
        <dbReference type="ARBA" id="ARBA00022741"/>
    </source>
</evidence>
<evidence type="ECO:0000256" key="1">
    <source>
        <dbReference type="ARBA" id="ARBA00022448"/>
    </source>
</evidence>
<keyword evidence="2" id="KW-0547">Nucleotide-binding</keyword>
<dbReference type="InterPro" id="IPR003593">
    <property type="entry name" value="AAA+_ATPase"/>
</dbReference>
<dbReference type="Pfam" id="PF00005">
    <property type="entry name" value="ABC_tran"/>
    <property type="match status" value="1"/>
</dbReference>
<protein>
    <submittedName>
        <fullName evidence="5">ABC transporter ATP-binding protein</fullName>
    </submittedName>
</protein>
<dbReference type="PROSITE" id="PS50893">
    <property type="entry name" value="ABC_TRANSPORTER_2"/>
    <property type="match status" value="1"/>
</dbReference>
<dbReference type="Proteomes" id="UP000885664">
    <property type="component" value="Unassembled WGS sequence"/>
</dbReference>
<gene>
    <name evidence="5" type="ORF">ENO36_03190</name>
</gene>
<proteinExistence type="predicted"/>
<dbReference type="InterPro" id="IPR003439">
    <property type="entry name" value="ABC_transporter-like_ATP-bd"/>
</dbReference>
<dbReference type="InterPro" id="IPR017871">
    <property type="entry name" value="ABC_transporter-like_CS"/>
</dbReference>
<comment type="caution">
    <text evidence="5">The sequence shown here is derived from an EMBL/GenBank/DDBJ whole genome shotgun (WGS) entry which is preliminary data.</text>
</comment>
<dbReference type="Gene3D" id="3.40.50.300">
    <property type="entry name" value="P-loop containing nucleotide triphosphate hydrolases"/>
    <property type="match status" value="1"/>
</dbReference>